<organism evidence="2 3">
    <name type="scientific">Microdochium bolleyi</name>
    <dbReference type="NCBI Taxonomy" id="196109"/>
    <lineage>
        <taxon>Eukaryota</taxon>
        <taxon>Fungi</taxon>
        <taxon>Dikarya</taxon>
        <taxon>Ascomycota</taxon>
        <taxon>Pezizomycotina</taxon>
        <taxon>Sordariomycetes</taxon>
        <taxon>Xylariomycetidae</taxon>
        <taxon>Xylariales</taxon>
        <taxon>Microdochiaceae</taxon>
        <taxon>Microdochium</taxon>
    </lineage>
</organism>
<gene>
    <name evidence="2" type="ORF">Micbo1qcDRAFT_162806</name>
</gene>
<evidence type="ECO:0000313" key="2">
    <source>
        <dbReference type="EMBL" id="KXJ91189.1"/>
    </source>
</evidence>
<feature type="compositionally biased region" description="Low complexity" evidence="1">
    <location>
        <begin position="74"/>
        <end position="87"/>
    </location>
</feature>
<dbReference type="EMBL" id="KQ964250">
    <property type="protein sequence ID" value="KXJ91189.1"/>
    <property type="molecule type" value="Genomic_DNA"/>
</dbReference>
<name>A0A136J276_9PEZI</name>
<feature type="compositionally biased region" description="Polar residues" evidence="1">
    <location>
        <begin position="1"/>
        <end position="16"/>
    </location>
</feature>
<dbReference type="STRING" id="196109.A0A136J276"/>
<keyword evidence="3" id="KW-1185">Reference proteome</keyword>
<feature type="compositionally biased region" description="Basic and acidic residues" evidence="1">
    <location>
        <begin position="29"/>
        <end position="39"/>
    </location>
</feature>
<sequence length="181" mass="19632">MSTTPRSGSPAGSQASKAGRPEQSMVVEHSMHEDADSHQDTNTPSLSAAMKAKQPQHQQQVATDGGQTGHSLRAGSSPSPSTAGPALADFDWTDFEQRYLDALGDADGKEQQIMEEFNQLVDFFAAWAAASSAHDDERAIKRLRTRTRHVQLSEQTLTQKKEHMAEVVKAFKSALTLLNAA</sequence>
<accession>A0A136J276</accession>
<evidence type="ECO:0000313" key="3">
    <source>
        <dbReference type="Proteomes" id="UP000070501"/>
    </source>
</evidence>
<reference evidence="3" key="1">
    <citation type="submission" date="2016-02" db="EMBL/GenBank/DDBJ databases">
        <title>Draft genome sequence of Microdochium bolleyi, a fungal endophyte of beachgrass.</title>
        <authorList>
            <consortium name="DOE Joint Genome Institute"/>
            <person name="David A.S."/>
            <person name="May G."/>
            <person name="Haridas S."/>
            <person name="Lim J."/>
            <person name="Wang M."/>
            <person name="Labutti K."/>
            <person name="Lipzen A."/>
            <person name="Barry K."/>
            <person name="Grigoriev I.V."/>
        </authorList>
    </citation>
    <scope>NUCLEOTIDE SEQUENCE [LARGE SCALE GENOMIC DNA]</scope>
    <source>
        <strain evidence="3">J235TASD1</strain>
    </source>
</reference>
<feature type="region of interest" description="Disordered" evidence="1">
    <location>
        <begin position="1"/>
        <end position="87"/>
    </location>
</feature>
<protein>
    <submittedName>
        <fullName evidence="2">Uncharacterized protein</fullName>
    </submittedName>
</protein>
<dbReference type="Proteomes" id="UP000070501">
    <property type="component" value="Unassembled WGS sequence"/>
</dbReference>
<dbReference type="OrthoDB" id="5335351at2759"/>
<dbReference type="InParanoid" id="A0A136J276"/>
<evidence type="ECO:0000256" key="1">
    <source>
        <dbReference type="SAM" id="MobiDB-lite"/>
    </source>
</evidence>
<proteinExistence type="predicted"/>
<dbReference type="AlphaFoldDB" id="A0A136J276"/>